<name>A0A1H3BZU4_EUBBA</name>
<reference evidence="3" key="1">
    <citation type="submission" date="2016-10" db="EMBL/GenBank/DDBJ databases">
        <authorList>
            <person name="Varghese N."/>
            <person name="Submissions S."/>
        </authorList>
    </citation>
    <scope>NUCLEOTIDE SEQUENCE [LARGE SCALE GENOMIC DNA]</scope>
    <source>
        <strain evidence="3">VPI 5359</strain>
    </source>
</reference>
<dbReference type="RefSeq" id="WP_090243128.1">
    <property type="nucleotide sequence ID" value="NZ_FNOU01000002.1"/>
</dbReference>
<dbReference type="PANTHER" id="PTHR30411:SF1">
    <property type="entry name" value="CYTOPLASMIC PROTEIN"/>
    <property type="match status" value="1"/>
</dbReference>
<dbReference type="GO" id="GO:0002161">
    <property type="term" value="F:aminoacyl-tRNA deacylase activity"/>
    <property type="evidence" value="ECO:0007669"/>
    <property type="project" value="InterPro"/>
</dbReference>
<dbReference type="STRING" id="1528.SAMN04488579_102281"/>
<organism evidence="2 3">
    <name type="scientific">Eubacterium barkeri</name>
    <name type="common">Clostridium barkeri</name>
    <dbReference type="NCBI Taxonomy" id="1528"/>
    <lineage>
        <taxon>Bacteria</taxon>
        <taxon>Bacillati</taxon>
        <taxon>Bacillota</taxon>
        <taxon>Clostridia</taxon>
        <taxon>Eubacteriales</taxon>
        <taxon>Eubacteriaceae</taxon>
        <taxon>Eubacterium</taxon>
    </lineage>
</organism>
<dbReference type="Proteomes" id="UP000199652">
    <property type="component" value="Unassembled WGS sequence"/>
</dbReference>
<keyword evidence="3" id="KW-1185">Reference proteome</keyword>
<accession>A0A1H3BZU4</accession>
<dbReference type="OrthoDB" id="9798760at2"/>
<dbReference type="AlphaFoldDB" id="A0A1H3BZU4"/>
<evidence type="ECO:0000313" key="2">
    <source>
        <dbReference type="EMBL" id="SDX47472.1"/>
    </source>
</evidence>
<dbReference type="PANTHER" id="PTHR30411">
    <property type="entry name" value="CYTOPLASMIC PROTEIN"/>
    <property type="match status" value="1"/>
</dbReference>
<dbReference type="InterPro" id="IPR036754">
    <property type="entry name" value="YbaK/aa-tRNA-synt-asso_dom_sf"/>
</dbReference>
<dbReference type="Gene3D" id="3.90.960.10">
    <property type="entry name" value="YbaK/aminoacyl-tRNA synthetase-associated domain"/>
    <property type="match status" value="1"/>
</dbReference>
<proteinExistence type="predicted"/>
<evidence type="ECO:0000313" key="3">
    <source>
        <dbReference type="Proteomes" id="UP000199652"/>
    </source>
</evidence>
<protein>
    <submittedName>
        <fullName evidence="2">Cys-tRNA(Pro) deacylase, prolyl-tRNA editing enzyme YbaK/EbsC</fullName>
    </submittedName>
</protein>
<evidence type="ECO:0000259" key="1">
    <source>
        <dbReference type="Pfam" id="PF04073"/>
    </source>
</evidence>
<dbReference type="SUPFAM" id="SSF55826">
    <property type="entry name" value="YbaK/ProRS associated domain"/>
    <property type="match status" value="1"/>
</dbReference>
<dbReference type="Pfam" id="PF04073">
    <property type="entry name" value="tRNA_edit"/>
    <property type="match status" value="1"/>
</dbReference>
<feature type="domain" description="YbaK/aminoacyl-tRNA synthetase-associated" evidence="1">
    <location>
        <begin position="23"/>
        <end position="140"/>
    </location>
</feature>
<dbReference type="EMBL" id="FNOU01000002">
    <property type="protein sequence ID" value="SDX47472.1"/>
    <property type="molecule type" value="Genomic_DNA"/>
</dbReference>
<gene>
    <name evidence="2" type="ORF">SAMN04488579_102281</name>
</gene>
<dbReference type="InterPro" id="IPR007214">
    <property type="entry name" value="YbaK/aa-tRNA-synth-assoc-dom"/>
</dbReference>
<dbReference type="CDD" id="cd04333">
    <property type="entry name" value="ProX_deacylase"/>
    <property type="match status" value="1"/>
</dbReference>
<sequence length="154" mass="16774">MSVEKVKHYLSHFGKDGDVLILTESTATVQLAAEAINVEPGQIAKSLTFRNSEGCILVVMSGDARVDNQKFKEAFSLRAKMCKPEEVEAYTGHEVGGVCPFAVSKEHTTVYLDNSLKRYGLVYPAAGDGNSMVPMTLEELWECSGAVGWVEIAK</sequence>